<name>A0A2G5SKX3_9PELO</name>
<protein>
    <submittedName>
        <fullName evidence="2">Uncharacterized protein</fullName>
    </submittedName>
</protein>
<comment type="caution">
    <text evidence="2">The sequence shown here is derived from an EMBL/GenBank/DDBJ whole genome shotgun (WGS) entry which is preliminary data.</text>
</comment>
<feature type="region of interest" description="Disordered" evidence="1">
    <location>
        <begin position="38"/>
        <end position="99"/>
    </location>
</feature>
<proteinExistence type="predicted"/>
<evidence type="ECO:0000313" key="2">
    <source>
        <dbReference type="EMBL" id="PIC15553.1"/>
    </source>
</evidence>
<organism evidence="2 3">
    <name type="scientific">Caenorhabditis nigoni</name>
    <dbReference type="NCBI Taxonomy" id="1611254"/>
    <lineage>
        <taxon>Eukaryota</taxon>
        <taxon>Metazoa</taxon>
        <taxon>Ecdysozoa</taxon>
        <taxon>Nematoda</taxon>
        <taxon>Chromadorea</taxon>
        <taxon>Rhabditida</taxon>
        <taxon>Rhabditina</taxon>
        <taxon>Rhabditomorpha</taxon>
        <taxon>Rhabditoidea</taxon>
        <taxon>Rhabditidae</taxon>
        <taxon>Peloderinae</taxon>
        <taxon>Caenorhabditis</taxon>
    </lineage>
</organism>
<dbReference type="EMBL" id="PDUG01000006">
    <property type="protein sequence ID" value="PIC15553.1"/>
    <property type="molecule type" value="Genomic_DNA"/>
</dbReference>
<feature type="compositionally biased region" description="Acidic residues" evidence="1">
    <location>
        <begin position="59"/>
        <end position="72"/>
    </location>
</feature>
<evidence type="ECO:0000313" key="3">
    <source>
        <dbReference type="Proteomes" id="UP000230233"/>
    </source>
</evidence>
<sequence>MMKIFGQPVIRLPKQPISPPKESDATWRAKFYERSLSPEFTANNSLDASSVNNVRYDYSSEEDSSDDDDEYASDSNMSHSDTDTSAANSESEEEENQKN</sequence>
<evidence type="ECO:0000256" key="1">
    <source>
        <dbReference type="SAM" id="MobiDB-lite"/>
    </source>
</evidence>
<keyword evidence="3" id="KW-1185">Reference proteome</keyword>
<dbReference type="Proteomes" id="UP000230233">
    <property type="component" value="Chromosome X"/>
</dbReference>
<reference evidence="3" key="1">
    <citation type="submission" date="2017-10" db="EMBL/GenBank/DDBJ databases">
        <title>Rapid genome shrinkage in a self-fertile nematode reveals novel sperm competition proteins.</title>
        <authorList>
            <person name="Yin D."/>
            <person name="Schwarz E.M."/>
            <person name="Thomas C.G."/>
            <person name="Felde R.L."/>
            <person name="Korf I.F."/>
            <person name="Cutter A.D."/>
            <person name="Schartner C.M."/>
            <person name="Ralston E.J."/>
            <person name="Meyer B.J."/>
            <person name="Haag E.S."/>
        </authorList>
    </citation>
    <scope>NUCLEOTIDE SEQUENCE [LARGE SCALE GENOMIC DNA]</scope>
    <source>
        <strain evidence="3">JU1422</strain>
    </source>
</reference>
<dbReference type="OrthoDB" id="10417755at2759"/>
<accession>A0A2G5SKX3</accession>
<feature type="compositionally biased region" description="Polar residues" evidence="1">
    <location>
        <begin position="38"/>
        <end position="53"/>
    </location>
</feature>
<feature type="compositionally biased region" description="Acidic residues" evidence="1">
    <location>
        <begin position="90"/>
        <end position="99"/>
    </location>
</feature>
<dbReference type="AlphaFoldDB" id="A0A2G5SKX3"/>
<feature type="region of interest" description="Disordered" evidence="1">
    <location>
        <begin position="1"/>
        <end position="24"/>
    </location>
</feature>
<gene>
    <name evidence="2" type="primary">Cnig_chr_X.g22484</name>
    <name evidence="2" type="ORF">B9Z55_022484</name>
</gene>